<comment type="caution">
    <text evidence="1">The sequence shown here is derived from an EMBL/GenBank/DDBJ whole genome shotgun (WGS) entry which is preliminary data.</text>
</comment>
<accession>A0A2M7X6F1</accession>
<feature type="non-terminal residue" evidence="1">
    <location>
        <position position="1"/>
    </location>
</feature>
<proteinExistence type="predicted"/>
<name>A0A2M7X6F1_9BACT</name>
<protein>
    <submittedName>
        <fullName evidence="1">Uncharacterized protein</fullName>
    </submittedName>
</protein>
<evidence type="ECO:0000313" key="1">
    <source>
        <dbReference type="EMBL" id="PJA41709.1"/>
    </source>
</evidence>
<dbReference type="Proteomes" id="UP000231634">
    <property type="component" value="Unassembled WGS sequence"/>
</dbReference>
<evidence type="ECO:0000313" key="2">
    <source>
        <dbReference type="Proteomes" id="UP000231634"/>
    </source>
</evidence>
<sequence>ALLIEADGDGAKDICLDIPVIIITIKAHTIAPLFKVLASGGILKNPKKLANLNNIAATAIKPNNTPAKPANKATIVKKTIEAMIATIKSRYLAFIYYLLSSL</sequence>
<reference evidence="2" key="1">
    <citation type="submission" date="2017-09" db="EMBL/GenBank/DDBJ databases">
        <title>Depth-based differentiation of microbial function through sediment-hosted aquifers and enrichment of novel symbionts in the deep terrestrial subsurface.</title>
        <authorList>
            <person name="Probst A.J."/>
            <person name="Ladd B."/>
            <person name="Jarett J.K."/>
            <person name="Geller-Mcgrath D.E."/>
            <person name="Sieber C.M.K."/>
            <person name="Emerson J.B."/>
            <person name="Anantharaman K."/>
            <person name="Thomas B.C."/>
            <person name="Malmstrom R."/>
            <person name="Stieglmeier M."/>
            <person name="Klingl A."/>
            <person name="Woyke T."/>
            <person name="Ryan C.M."/>
            <person name="Banfield J.F."/>
        </authorList>
    </citation>
    <scope>NUCLEOTIDE SEQUENCE [LARGE SCALE GENOMIC DNA]</scope>
</reference>
<dbReference type="EMBL" id="PFWX01000021">
    <property type="protein sequence ID" value="PJA41709.1"/>
    <property type="molecule type" value="Genomic_DNA"/>
</dbReference>
<gene>
    <name evidence="1" type="ORF">CO177_00945</name>
</gene>
<organism evidence="1 2">
    <name type="scientific">Candidatus Wolfebacteria bacterium CG_4_9_14_3_um_filter_37_9</name>
    <dbReference type="NCBI Taxonomy" id="1975065"/>
    <lineage>
        <taxon>Bacteria</taxon>
        <taxon>Candidatus Wolfeibacteriota</taxon>
    </lineage>
</organism>
<dbReference type="AlphaFoldDB" id="A0A2M7X6F1"/>